<keyword evidence="3 7" id="KW-0378">Hydrolase</keyword>
<dbReference type="AlphaFoldDB" id="A0A916JNJ6"/>
<dbReference type="PANTHER" id="PTHR30001">
    <property type="entry name" value="RIBONUCLEASE"/>
    <property type="match status" value="1"/>
</dbReference>
<keyword evidence="4" id="KW-0460">Magnesium</keyword>
<evidence type="ECO:0000313" key="7">
    <source>
        <dbReference type="EMBL" id="CAG5084113.1"/>
    </source>
</evidence>
<evidence type="ECO:0000256" key="2">
    <source>
        <dbReference type="ARBA" id="ARBA00022723"/>
    </source>
</evidence>
<proteinExistence type="predicted"/>
<accession>A0A916JNJ6</accession>
<dbReference type="InterPro" id="IPR012340">
    <property type="entry name" value="NA-bd_OB-fold"/>
</dbReference>
<dbReference type="GO" id="GO:0005737">
    <property type="term" value="C:cytoplasm"/>
    <property type="evidence" value="ECO:0007669"/>
    <property type="project" value="TreeGrafter"/>
</dbReference>
<dbReference type="SMART" id="SM00316">
    <property type="entry name" value="S1"/>
    <property type="match status" value="1"/>
</dbReference>
<dbReference type="RefSeq" id="WP_258542608.1">
    <property type="nucleotide sequence ID" value="NZ_OU015584.1"/>
</dbReference>
<dbReference type="Proteomes" id="UP000683507">
    <property type="component" value="Chromosome"/>
</dbReference>
<dbReference type="CDD" id="cd04453">
    <property type="entry name" value="S1_RNase_E"/>
    <property type="match status" value="1"/>
</dbReference>
<dbReference type="GO" id="GO:0006364">
    <property type="term" value="P:rRNA processing"/>
    <property type="evidence" value="ECO:0007669"/>
    <property type="project" value="TreeGrafter"/>
</dbReference>
<organism evidence="7 8">
    <name type="scientific">Parvicella tangerina</name>
    <dbReference type="NCBI Taxonomy" id="2829795"/>
    <lineage>
        <taxon>Bacteria</taxon>
        <taxon>Pseudomonadati</taxon>
        <taxon>Bacteroidota</taxon>
        <taxon>Flavobacteriia</taxon>
        <taxon>Flavobacteriales</taxon>
        <taxon>Parvicellaceae</taxon>
        <taxon>Parvicella</taxon>
    </lineage>
</organism>
<keyword evidence="2" id="KW-0479">Metal-binding</keyword>
<comment type="cofactor">
    <cofactor evidence="1">
        <name>Mg(2+)</name>
        <dbReference type="ChEBI" id="CHEBI:18420"/>
    </cofactor>
</comment>
<dbReference type="EC" id="3.1.26.-" evidence="7"/>
<feature type="domain" description="S1 motif" evidence="6">
    <location>
        <begin position="37"/>
        <end position="141"/>
    </location>
</feature>
<dbReference type="EMBL" id="OU015584">
    <property type="protein sequence ID" value="CAG5084113.1"/>
    <property type="molecule type" value="Genomic_DNA"/>
</dbReference>
<evidence type="ECO:0000256" key="3">
    <source>
        <dbReference type="ARBA" id="ARBA00022801"/>
    </source>
</evidence>
<dbReference type="GO" id="GO:0003723">
    <property type="term" value="F:RNA binding"/>
    <property type="evidence" value="ECO:0007669"/>
    <property type="project" value="UniProtKB-KW"/>
</dbReference>
<evidence type="ECO:0000259" key="6">
    <source>
        <dbReference type="SMART" id="SM00316"/>
    </source>
</evidence>
<dbReference type="SUPFAM" id="SSF50249">
    <property type="entry name" value="Nucleic acid-binding proteins"/>
    <property type="match status" value="1"/>
</dbReference>
<dbReference type="GO" id="GO:0016787">
    <property type="term" value="F:hydrolase activity"/>
    <property type="evidence" value="ECO:0007669"/>
    <property type="project" value="UniProtKB-KW"/>
</dbReference>
<protein>
    <submittedName>
        <fullName evidence="7">Ribonuclease G</fullName>
        <ecNumber evidence="7">3.1.26.-</ecNumber>
    </submittedName>
</protein>
<dbReference type="InterPro" id="IPR019307">
    <property type="entry name" value="RNA-bd_AU-1/RNase_E/G"/>
</dbReference>
<keyword evidence="8" id="KW-1185">Reference proteome</keyword>
<evidence type="ECO:0000256" key="5">
    <source>
        <dbReference type="ARBA" id="ARBA00022884"/>
    </source>
</evidence>
<sequence>MNHELIINSSSTEVTIALLRDKKLIELHKDKHDTSFNVGDIYLGKIRKIVPSLNAAFVDVGYEKDAFLHYLDLGPQFRSQNKYIQSILKGKQQSSNISRLRLEKDINKDGKIKELLSSKQQIAVQVAKEPISSKGPRLSAELTLAGRYIVLVPFTDKISVSQKIKSQEEKERLKKLIASIKPKNFGVIIRTVAENKKVADLDQDLRNLVEKWDKLYQGLKNAQPPKRVLGELNRASTVLRDLLSASFSNIHVNDPKLFEEIKAYVQRIAPKKESIVKLYKGKNEIFEHFGINKQIKASFGKKVMLPSGAYLIIEHTEAMHVIDVNSGNRKASEQNQEQNAIETNLEVAEEIARILRLRDMGGIIAIDFIDMHQRDNNKKLYDKLKQCMSDDRAKHNIIPPTKFGVIELTRQRVRPETEIKTAEVCPTCNGTGEITASILLIDEIENNVRYLVEQVGQKNITLLVHPFVEAYIKKGIKSVQRQWFVKFKKWIAVKGITTLPFLTYKFVDAENEEIEL</sequence>
<dbReference type="KEGG" id="ptan:CRYO30217_02378"/>
<evidence type="ECO:0000256" key="4">
    <source>
        <dbReference type="ARBA" id="ARBA00022842"/>
    </source>
</evidence>
<gene>
    <name evidence="7" type="primary">rng</name>
    <name evidence="7" type="ORF">CRYO30217_02378</name>
</gene>
<reference evidence="7" key="1">
    <citation type="submission" date="2021-04" db="EMBL/GenBank/DDBJ databases">
        <authorList>
            <person name="Rodrigo-Torres L."/>
            <person name="Arahal R. D."/>
            <person name="Lucena T."/>
        </authorList>
    </citation>
    <scope>NUCLEOTIDE SEQUENCE</scope>
    <source>
        <strain evidence="7">AS29M-1</strain>
    </source>
</reference>
<evidence type="ECO:0000313" key="8">
    <source>
        <dbReference type="Proteomes" id="UP000683507"/>
    </source>
</evidence>
<name>A0A916JNJ6_9FLAO</name>
<dbReference type="InterPro" id="IPR003029">
    <property type="entry name" value="S1_domain"/>
</dbReference>
<dbReference type="InterPro" id="IPR004659">
    <property type="entry name" value="RNase_E/G"/>
</dbReference>
<dbReference type="GO" id="GO:0046872">
    <property type="term" value="F:metal ion binding"/>
    <property type="evidence" value="ECO:0007669"/>
    <property type="project" value="UniProtKB-KW"/>
</dbReference>
<keyword evidence="5" id="KW-0694">RNA-binding</keyword>
<dbReference type="GO" id="GO:0004540">
    <property type="term" value="F:RNA nuclease activity"/>
    <property type="evidence" value="ECO:0007669"/>
    <property type="project" value="InterPro"/>
</dbReference>
<dbReference type="NCBIfam" id="TIGR00757">
    <property type="entry name" value="RNaseEG"/>
    <property type="match status" value="1"/>
</dbReference>
<dbReference type="PANTHER" id="PTHR30001:SF0">
    <property type="entry name" value="RIBONUCLEASE G"/>
    <property type="match status" value="1"/>
</dbReference>
<dbReference type="Pfam" id="PF10150">
    <property type="entry name" value="RNase_E_G"/>
    <property type="match status" value="1"/>
</dbReference>
<dbReference type="Gene3D" id="2.40.50.140">
    <property type="entry name" value="Nucleic acid-binding proteins"/>
    <property type="match status" value="1"/>
</dbReference>
<evidence type="ECO:0000256" key="1">
    <source>
        <dbReference type="ARBA" id="ARBA00001946"/>
    </source>
</evidence>